<gene>
    <name evidence="1" type="ORF">FIBSPDRAFT_240843</name>
</gene>
<evidence type="ECO:0000313" key="1">
    <source>
        <dbReference type="EMBL" id="KZP09352.1"/>
    </source>
</evidence>
<proteinExistence type="predicted"/>
<dbReference type="Proteomes" id="UP000076532">
    <property type="component" value="Unassembled WGS sequence"/>
</dbReference>
<name>A0A165Y9Y0_9AGAM</name>
<evidence type="ECO:0000313" key="2">
    <source>
        <dbReference type="Proteomes" id="UP000076532"/>
    </source>
</evidence>
<keyword evidence="2" id="KW-1185">Reference proteome</keyword>
<reference evidence="1 2" key="1">
    <citation type="journal article" date="2016" name="Mol. Biol. Evol.">
        <title>Comparative Genomics of Early-Diverging Mushroom-Forming Fungi Provides Insights into the Origins of Lignocellulose Decay Capabilities.</title>
        <authorList>
            <person name="Nagy L.G."/>
            <person name="Riley R."/>
            <person name="Tritt A."/>
            <person name="Adam C."/>
            <person name="Daum C."/>
            <person name="Floudas D."/>
            <person name="Sun H."/>
            <person name="Yadav J.S."/>
            <person name="Pangilinan J."/>
            <person name="Larsson K.H."/>
            <person name="Matsuura K."/>
            <person name="Barry K."/>
            <person name="Labutti K."/>
            <person name="Kuo R."/>
            <person name="Ohm R.A."/>
            <person name="Bhattacharya S.S."/>
            <person name="Shirouzu T."/>
            <person name="Yoshinaga Y."/>
            <person name="Martin F.M."/>
            <person name="Grigoriev I.V."/>
            <person name="Hibbett D.S."/>
        </authorList>
    </citation>
    <scope>NUCLEOTIDE SEQUENCE [LARGE SCALE GENOMIC DNA]</scope>
    <source>
        <strain evidence="1 2">CBS 109695</strain>
    </source>
</reference>
<accession>A0A165Y9Y0</accession>
<dbReference type="EMBL" id="KV417702">
    <property type="protein sequence ID" value="KZP09352.1"/>
    <property type="molecule type" value="Genomic_DNA"/>
</dbReference>
<organism evidence="1 2">
    <name type="scientific">Athelia psychrophila</name>
    <dbReference type="NCBI Taxonomy" id="1759441"/>
    <lineage>
        <taxon>Eukaryota</taxon>
        <taxon>Fungi</taxon>
        <taxon>Dikarya</taxon>
        <taxon>Basidiomycota</taxon>
        <taxon>Agaricomycotina</taxon>
        <taxon>Agaricomycetes</taxon>
        <taxon>Agaricomycetidae</taxon>
        <taxon>Atheliales</taxon>
        <taxon>Atheliaceae</taxon>
        <taxon>Athelia</taxon>
    </lineage>
</organism>
<dbReference type="AlphaFoldDB" id="A0A165Y9Y0"/>
<protein>
    <submittedName>
        <fullName evidence="1">Uncharacterized protein</fullName>
    </submittedName>
</protein>
<sequence>MMILIQQSTITYTTVACPQVINISKYIKSTKSDHPSSNPPLTMSAFMETLSPTVTHAHTTHSPSAATVEPAVVADTDAPTLPGPIDDINVSSRNDSDQVKAYRRQKKDASRRCKWVSKAAAGMDTAIQLTHAETSLVVAWYWRVVVVEKGFPPQQQLVSR</sequence>